<dbReference type="Pfam" id="PF09852">
    <property type="entry name" value="DUF2079"/>
    <property type="match status" value="1"/>
</dbReference>
<dbReference type="AlphaFoldDB" id="A0A2X0INB6"/>
<protein>
    <recommendedName>
        <fullName evidence="4">DUF2079 domain-containing protein</fullName>
    </recommendedName>
</protein>
<keyword evidence="3" id="KW-1185">Reference proteome</keyword>
<keyword evidence="1" id="KW-1133">Transmembrane helix</keyword>
<dbReference type="OrthoDB" id="5240834at2"/>
<feature type="transmembrane region" description="Helical" evidence="1">
    <location>
        <begin position="242"/>
        <end position="264"/>
    </location>
</feature>
<feature type="transmembrane region" description="Helical" evidence="1">
    <location>
        <begin position="284"/>
        <end position="303"/>
    </location>
</feature>
<gene>
    <name evidence="2" type="ORF">DN069_05495</name>
</gene>
<evidence type="ECO:0000313" key="3">
    <source>
        <dbReference type="Proteomes" id="UP000248889"/>
    </source>
</evidence>
<reference evidence="2 3" key="1">
    <citation type="submission" date="2018-06" db="EMBL/GenBank/DDBJ databases">
        <title>Streptacidiphilus pinicola sp. nov., isolated from pine grove soil.</title>
        <authorList>
            <person name="Roh S.G."/>
            <person name="Park S."/>
            <person name="Kim M.-K."/>
            <person name="Yun B.-R."/>
            <person name="Park J."/>
            <person name="Kim M.J."/>
            <person name="Kim Y.S."/>
            <person name="Kim S.B."/>
        </authorList>
    </citation>
    <scope>NUCLEOTIDE SEQUENCE [LARGE SCALE GENOMIC DNA]</scope>
    <source>
        <strain evidence="2 3">MMS16-CNU450</strain>
    </source>
</reference>
<evidence type="ECO:0000313" key="2">
    <source>
        <dbReference type="EMBL" id="RAG86654.1"/>
    </source>
</evidence>
<proteinExistence type="predicted"/>
<evidence type="ECO:0008006" key="4">
    <source>
        <dbReference type="Google" id="ProtNLM"/>
    </source>
</evidence>
<feature type="transmembrane region" description="Helical" evidence="1">
    <location>
        <begin position="315"/>
        <end position="333"/>
    </location>
</feature>
<dbReference type="EMBL" id="QKYN01000023">
    <property type="protein sequence ID" value="RAG86654.1"/>
    <property type="molecule type" value="Genomic_DNA"/>
</dbReference>
<organism evidence="2 3">
    <name type="scientific">Streptacidiphilus pinicola</name>
    <dbReference type="NCBI Taxonomy" id="2219663"/>
    <lineage>
        <taxon>Bacteria</taxon>
        <taxon>Bacillati</taxon>
        <taxon>Actinomycetota</taxon>
        <taxon>Actinomycetes</taxon>
        <taxon>Kitasatosporales</taxon>
        <taxon>Streptomycetaceae</taxon>
        <taxon>Streptacidiphilus</taxon>
    </lineage>
</organism>
<feature type="transmembrane region" description="Helical" evidence="1">
    <location>
        <begin position="173"/>
        <end position="196"/>
    </location>
</feature>
<dbReference type="Proteomes" id="UP000248889">
    <property type="component" value="Unassembled WGS sequence"/>
</dbReference>
<accession>A0A2X0INB6</accession>
<dbReference type="InterPro" id="IPR018650">
    <property type="entry name" value="STSV1_Orf64"/>
</dbReference>
<keyword evidence="1" id="KW-0812">Transmembrane</keyword>
<keyword evidence="1" id="KW-0472">Membrane</keyword>
<evidence type="ECO:0000256" key="1">
    <source>
        <dbReference type="SAM" id="Phobius"/>
    </source>
</evidence>
<name>A0A2X0INB6_9ACTN</name>
<sequence length="439" mass="46482">MRRHQLQQTAGYDLGIFEQAVRAYAHLQAPVTPLKGLGFDVLGDHFSPAVAIIAPFYRVFPSPVTLLVAQSVLLSLAIVPLADWALTARGPRTALVVGFGLGASWGVVQAAAFDFHEVALAVPLIAFAVRALGEDRWRAAALWSLPLLLVKEDQGLTVAAVGVYIALRGPRRLGLWLTAAGALGTCAEVLLVLPAVNVHGGFDYWQQITGGGTATTGGVTAAGGGGSLIGLLLHLPWPGVKWLTLLMLLAPTAFYALRSPLTLLCAPTLLWRFASGNSHYWGVAYHYSAVLMPIVFGGFVHALTRGGLSWRRGRAALAASAAFTLATLPFFPMRELALPTQWITPAHVETADAILGEIPAGVKVAASNRLAAQLVHRDTVTLVCMRDASADADFVVVDASDSKAIAPCSADTAVAELTRFESRGYTLVAQSDGVTLLRR</sequence>
<feature type="transmembrane region" description="Helical" evidence="1">
    <location>
        <begin position="216"/>
        <end position="235"/>
    </location>
</feature>
<comment type="caution">
    <text evidence="2">The sequence shown here is derived from an EMBL/GenBank/DDBJ whole genome shotgun (WGS) entry which is preliminary data.</text>
</comment>